<evidence type="ECO:0000313" key="2">
    <source>
        <dbReference type="EMBL" id="MBB5322237.1"/>
    </source>
</evidence>
<reference evidence="2 3" key="1">
    <citation type="submission" date="2020-08" db="EMBL/GenBank/DDBJ databases">
        <title>Genomic Encyclopedia of Type Strains, Phase IV (KMG-IV): sequencing the most valuable type-strain genomes for metagenomic binning, comparative biology and taxonomic classification.</title>
        <authorList>
            <person name="Goeker M."/>
        </authorList>
    </citation>
    <scope>NUCLEOTIDE SEQUENCE [LARGE SCALE GENOMIC DNA]</scope>
    <source>
        <strain evidence="2 3">DSM 22359</strain>
    </source>
</reference>
<evidence type="ECO:0000313" key="3">
    <source>
        <dbReference type="Proteomes" id="UP000591735"/>
    </source>
</evidence>
<keyword evidence="3" id="KW-1185">Reference proteome</keyword>
<dbReference type="EMBL" id="JACHFE010000007">
    <property type="protein sequence ID" value="MBB5322237.1"/>
    <property type="molecule type" value="Genomic_DNA"/>
</dbReference>
<sequence>MTLMLSDQKPFAKGGHRLCFVHPEDKQRCIKVRRPDFTLVDLRRSKGFPKNLRPLSSFDDNLEEYRVITDIAQTVGAEASRHIYRCYGFVDTDLGRGLECELIRDGSGLISLSLKQYLWEHGYTDDCRQAVDELTAFWTRHQIPSRKLLTHNIMVQQADNGEILRLVVIDGLGSPNLLPWGWLPASLRKKRVRERIQHLQQKIEEAVDKRARGIAPSQVGFQHHRDDRNTPDPSRPGMHGEH</sequence>
<dbReference type="Proteomes" id="UP000591735">
    <property type="component" value="Unassembled WGS sequence"/>
</dbReference>
<evidence type="ECO:0000256" key="1">
    <source>
        <dbReference type="SAM" id="MobiDB-lite"/>
    </source>
</evidence>
<proteinExistence type="predicted"/>
<gene>
    <name evidence="2" type="ORF">HNR38_002732</name>
</gene>
<dbReference type="InterPro" id="IPR019647">
    <property type="entry name" value="PhoP_reg_network_YrbL"/>
</dbReference>
<comment type="caution">
    <text evidence="2">The sequence shown here is derived from an EMBL/GenBank/DDBJ whole genome shotgun (WGS) entry which is preliminary data.</text>
</comment>
<protein>
    <recommendedName>
        <fullName evidence="4">PhoP regulatory network protein YrbL</fullName>
    </recommendedName>
</protein>
<dbReference type="RefSeq" id="WP_221275822.1">
    <property type="nucleotide sequence ID" value="NZ_JACHFE010000007.1"/>
</dbReference>
<feature type="region of interest" description="Disordered" evidence="1">
    <location>
        <begin position="208"/>
        <end position="242"/>
    </location>
</feature>
<evidence type="ECO:0008006" key="4">
    <source>
        <dbReference type="Google" id="ProtNLM"/>
    </source>
</evidence>
<accession>A0A840UN14</accession>
<organism evidence="2 3">
    <name type="scientific">Marinobacter oulmenensis</name>
    <dbReference type="NCBI Taxonomy" id="643747"/>
    <lineage>
        <taxon>Bacteria</taxon>
        <taxon>Pseudomonadati</taxon>
        <taxon>Pseudomonadota</taxon>
        <taxon>Gammaproteobacteria</taxon>
        <taxon>Pseudomonadales</taxon>
        <taxon>Marinobacteraceae</taxon>
        <taxon>Marinobacter</taxon>
    </lineage>
</organism>
<dbReference type="Pfam" id="PF10707">
    <property type="entry name" value="YrbL-PhoP_reg"/>
    <property type="match status" value="1"/>
</dbReference>
<name>A0A840UN14_9GAMM</name>
<dbReference type="AlphaFoldDB" id="A0A840UN14"/>